<dbReference type="AlphaFoldDB" id="A0A9Q3MEJ4"/>
<proteinExistence type="predicted"/>
<evidence type="ECO:0000313" key="2">
    <source>
        <dbReference type="EMBL" id="MBX5093864.1"/>
    </source>
</evidence>
<evidence type="ECO:0000313" key="3">
    <source>
        <dbReference type="Proteomes" id="UP000749740"/>
    </source>
</evidence>
<dbReference type="Proteomes" id="UP000770629">
    <property type="component" value="Unassembled WGS sequence"/>
</dbReference>
<comment type="caution">
    <text evidence="1">The sequence shown here is derived from an EMBL/GenBank/DDBJ whole genome shotgun (WGS) entry which is preliminary data.</text>
</comment>
<dbReference type="RefSeq" id="WP_221109765.1">
    <property type="nucleotide sequence ID" value="NZ_JABDXQ010000027.1"/>
</dbReference>
<organism evidence="1 3">
    <name type="scientific">Rhizobium lentis</name>
    <dbReference type="NCBI Taxonomy" id="1138194"/>
    <lineage>
        <taxon>Bacteria</taxon>
        <taxon>Pseudomonadati</taxon>
        <taxon>Pseudomonadota</taxon>
        <taxon>Alphaproteobacteria</taxon>
        <taxon>Hyphomicrobiales</taxon>
        <taxon>Rhizobiaceae</taxon>
        <taxon>Rhizobium/Agrobacterium group</taxon>
        <taxon>Rhizobium</taxon>
    </lineage>
</organism>
<dbReference type="EMBL" id="JABDYC010000019">
    <property type="protein sequence ID" value="MBX5026895.1"/>
    <property type="molecule type" value="Genomic_DNA"/>
</dbReference>
<gene>
    <name evidence="2" type="ORF">HJB60_32675</name>
    <name evidence="1" type="ORF">HJB63_30770</name>
</gene>
<dbReference type="Proteomes" id="UP000749740">
    <property type="component" value="Unassembled WGS sequence"/>
</dbReference>
<keyword evidence="4" id="KW-1185">Reference proteome</keyword>
<name>A0A9Q3MEJ4_9HYPH</name>
<sequence>MTYSKLFFAIGFAGVLTVTGFHIEGQGSTPVPVGFATPAGAVIGRPLTPLSYAGVARRTTRRVVTRTTTAIAVLPAGCRYGPYYGGYYYRCGGYYYAKSGNVYVQVIVQ</sequence>
<dbReference type="EMBL" id="JABDYF010000024">
    <property type="protein sequence ID" value="MBX5093864.1"/>
    <property type="molecule type" value="Genomic_DNA"/>
</dbReference>
<reference evidence="1 4" key="1">
    <citation type="submission" date="2020-04" db="EMBL/GenBank/DDBJ databases">
        <title>Global-level population genomics: horizontal gene transfer, symbiosis and evolution in Rhizobia.</title>
        <authorList>
            <person name="Gai Y."/>
        </authorList>
    </citation>
    <scope>NUCLEOTIDE SEQUENCE</scope>
    <source>
        <strain evidence="2 4">BLR33</strain>
        <strain evidence="1">BLR57</strain>
    </source>
</reference>
<protein>
    <submittedName>
        <fullName evidence="1">Uncharacterized protein</fullName>
    </submittedName>
</protein>
<accession>A0A9Q3MEJ4</accession>
<evidence type="ECO:0000313" key="4">
    <source>
        <dbReference type="Proteomes" id="UP000770629"/>
    </source>
</evidence>
<evidence type="ECO:0000313" key="1">
    <source>
        <dbReference type="EMBL" id="MBX5026895.1"/>
    </source>
</evidence>